<evidence type="ECO:0000313" key="2">
    <source>
        <dbReference type="EMBL" id="KHG21933.1"/>
    </source>
</evidence>
<dbReference type="Proteomes" id="UP000032142">
    <property type="component" value="Unassembled WGS sequence"/>
</dbReference>
<reference evidence="2" key="1">
    <citation type="submission" date="2014-09" db="EMBL/GenBank/DDBJ databases">
        <title>G. arboreum L. cv. AKA8401 A2 genome assembly version 1.0.</title>
        <authorList>
            <person name="Mudge J."/>
            <person name="Ramaraj T."/>
            <person name="Lindquist I.E."/>
            <person name="Bharti A.K."/>
            <person name="Sundararajan A."/>
            <person name="Cameron C.T."/>
            <person name="Woodward J.E."/>
            <person name="May G.D."/>
            <person name="Brubaker C."/>
            <person name="Broadhvest J."/>
            <person name="Wilkins T.A."/>
        </authorList>
    </citation>
    <scope>NUCLEOTIDE SEQUENCE</scope>
</reference>
<dbReference type="EMBL" id="KN394795">
    <property type="protein sequence ID" value="KHG10887.1"/>
    <property type="molecule type" value="Genomic_DNA"/>
</dbReference>
<protein>
    <submittedName>
        <fullName evidence="2">Uncharacterized protein</fullName>
    </submittedName>
</protein>
<keyword evidence="3" id="KW-1185">Reference proteome</keyword>
<organism evidence="2 3">
    <name type="scientific">Gossypium arboreum</name>
    <name type="common">Tree cotton</name>
    <name type="synonym">Gossypium nanking</name>
    <dbReference type="NCBI Taxonomy" id="29729"/>
    <lineage>
        <taxon>Eukaryota</taxon>
        <taxon>Viridiplantae</taxon>
        <taxon>Streptophyta</taxon>
        <taxon>Embryophyta</taxon>
        <taxon>Tracheophyta</taxon>
        <taxon>Spermatophyta</taxon>
        <taxon>Magnoliopsida</taxon>
        <taxon>eudicotyledons</taxon>
        <taxon>Gunneridae</taxon>
        <taxon>Pentapetalae</taxon>
        <taxon>rosids</taxon>
        <taxon>malvids</taxon>
        <taxon>Malvales</taxon>
        <taxon>Malvaceae</taxon>
        <taxon>Malvoideae</taxon>
        <taxon>Gossypium</taxon>
    </lineage>
</organism>
<evidence type="ECO:0000313" key="3">
    <source>
        <dbReference type="Proteomes" id="UP000032142"/>
    </source>
</evidence>
<gene>
    <name evidence="2" type="ORF">F383_04688</name>
    <name evidence="1" type="ORF">F383_11140</name>
</gene>
<name>A0A0B0P5C3_GOSAR</name>
<sequence length="10" mass="941">MACSFGLGVG</sequence>
<reference evidence="3" key="2">
    <citation type="submission" date="2014-09" db="EMBL/GenBank/DDBJ databases">
        <authorList>
            <person name="Mudge J."/>
            <person name="Ramaraj T."/>
            <person name="Lindquist I.E."/>
            <person name="Bharti A.K."/>
            <person name="Sundararajan A."/>
            <person name="Cameron C.T."/>
            <person name="Woodward J.E."/>
            <person name="May G.D."/>
            <person name="Brubaker C."/>
            <person name="Broadhvest J."/>
            <person name="Wilkins T.A."/>
        </authorList>
    </citation>
    <scope>NUCLEOTIDE SEQUENCE</scope>
    <source>
        <strain evidence="3">cv. AKA8401</strain>
    </source>
</reference>
<evidence type="ECO:0000313" key="1">
    <source>
        <dbReference type="EMBL" id="KHG10887.1"/>
    </source>
</evidence>
<dbReference type="EMBL" id="KN420138">
    <property type="protein sequence ID" value="KHG21933.1"/>
    <property type="molecule type" value="Genomic_DNA"/>
</dbReference>
<proteinExistence type="predicted"/>
<accession>A0A0B0P5C3</accession>